<dbReference type="GO" id="GO:0035312">
    <property type="term" value="F:5'-3' DNA exonuclease activity"/>
    <property type="evidence" value="ECO:0007669"/>
    <property type="project" value="TreeGrafter"/>
</dbReference>
<dbReference type="PANTHER" id="PTHR42924">
    <property type="entry name" value="EXONUCLEASE"/>
    <property type="match status" value="1"/>
</dbReference>
<gene>
    <name evidence="2" type="ORF">IAB04_04090</name>
</gene>
<evidence type="ECO:0000313" key="2">
    <source>
        <dbReference type="EMBL" id="HIU48518.1"/>
    </source>
</evidence>
<protein>
    <submittedName>
        <fullName evidence="2">PHP domain-containing protein</fullName>
    </submittedName>
</protein>
<organism evidence="2 3">
    <name type="scientific">Candidatus Avimonoglobus intestinipullorum</name>
    <dbReference type="NCBI Taxonomy" id="2840699"/>
    <lineage>
        <taxon>Bacteria</taxon>
        <taxon>Bacillati</taxon>
        <taxon>Bacillota</taxon>
        <taxon>Clostridia</taxon>
        <taxon>Eubacteriales</taxon>
        <taxon>Candidatus Avimonoglobus</taxon>
    </lineage>
</organism>
<dbReference type="PANTHER" id="PTHR42924:SF3">
    <property type="entry name" value="POLYMERASE_HISTIDINOL PHOSPHATASE N-TERMINAL DOMAIN-CONTAINING PROTEIN"/>
    <property type="match status" value="1"/>
</dbReference>
<name>A0A9D1S6Q8_9FIRM</name>
<dbReference type="SUPFAM" id="SSF89550">
    <property type="entry name" value="PHP domain-like"/>
    <property type="match status" value="1"/>
</dbReference>
<dbReference type="EMBL" id="DVND01000108">
    <property type="protein sequence ID" value="HIU48518.1"/>
    <property type="molecule type" value="Genomic_DNA"/>
</dbReference>
<dbReference type="InterPro" id="IPR016195">
    <property type="entry name" value="Pol/histidinol_Pase-like"/>
</dbReference>
<dbReference type="Gene3D" id="3.20.20.140">
    <property type="entry name" value="Metal-dependent hydrolases"/>
    <property type="match status" value="1"/>
</dbReference>
<dbReference type="InterPro" id="IPR004013">
    <property type="entry name" value="PHP_dom"/>
</dbReference>
<dbReference type="AlphaFoldDB" id="A0A9D1S6Q8"/>
<dbReference type="GO" id="GO:0004534">
    <property type="term" value="F:5'-3' RNA exonuclease activity"/>
    <property type="evidence" value="ECO:0007669"/>
    <property type="project" value="TreeGrafter"/>
</dbReference>
<dbReference type="InterPro" id="IPR052018">
    <property type="entry name" value="PHP_domain"/>
</dbReference>
<reference evidence="2" key="2">
    <citation type="journal article" date="2021" name="PeerJ">
        <title>Extensive microbial diversity within the chicken gut microbiome revealed by metagenomics and culture.</title>
        <authorList>
            <person name="Gilroy R."/>
            <person name="Ravi A."/>
            <person name="Getino M."/>
            <person name="Pursley I."/>
            <person name="Horton D.L."/>
            <person name="Alikhan N.F."/>
            <person name="Baker D."/>
            <person name="Gharbi K."/>
            <person name="Hall N."/>
            <person name="Watson M."/>
            <person name="Adriaenssens E.M."/>
            <person name="Foster-Nyarko E."/>
            <person name="Jarju S."/>
            <person name="Secka A."/>
            <person name="Antonio M."/>
            <person name="Oren A."/>
            <person name="Chaudhuri R.R."/>
            <person name="La Ragione R."/>
            <person name="Hildebrand F."/>
            <person name="Pallen M.J."/>
        </authorList>
    </citation>
    <scope>NUCLEOTIDE SEQUENCE</scope>
    <source>
        <strain evidence="2">ChiSjej4B22-9803</strain>
    </source>
</reference>
<sequence>MNLNDEYRYRIELHAHTKPASPCSEIPPAELIERYKKQGYDAVVITNHFFPGMPGYGDRERCLEGYFSDFEAACEAGRRNGIRVLLGMEIRFSENVNDYLVYGIDRAFVEASYDALEQGLAYYYSTFKNERNVILQAHPFRSGMELADPACIDGVETFNMHPGHNSRVAVAARYAREHDFIVSAGTDFHHPGHEGMAALRAKELPRDSFDVARILKSRDYIFEVGGNLVLPYGQ</sequence>
<evidence type="ECO:0000313" key="3">
    <source>
        <dbReference type="Proteomes" id="UP000824111"/>
    </source>
</evidence>
<dbReference type="CDD" id="cd07432">
    <property type="entry name" value="PHP_HisPPase"/>
    <property type="match status" value="1"/>
</dbReference>
<dbReference type="Proteomes" id="UP000824111">
    <property type="component" value="Unassembled WGS sequence"/>
</dbReference>
<proteinExistence type="predicted"/>
<accession>A0A9D1S6Q8</accession>
<reference evidence="2" key="1">
    <citation type="submission" date="2020-10" db="EMBL/GenBank/DDBJ databases">
        <authorList>
            <person name="Gilroy R."/>
        </authorList>
    </citation>
    <scope>NUCLEOTIDE SEQUENCE</scope>
    <source>
        <strain evidence="2">ChiSjej4B22-9803</strain>
    </source>
</reference>
<dbReference type="Pfam" id="PF02811">
    <property type="entry name" value="PHP"/>
    <property type="match status" value="1"/>
</dbReference>
<evidence type="ECO:0000259" key="1">
    <source>
        <dbReference type="Pfam" id="PF02811"/>
    </source>
</evidence>
<feature type="domain" description="PHP" evidence="1">
    <location>
        <begin position="12"/>
        <end position="199"/>
    </location>
</feature>
<comment type="caution">
    <text evidence="2">The sequence shown here is derived from an EMBL/GenBank/DDBJ whole genome shotgun (WGS) entry which is preliminary data.</text>
</comment>